<protein>
    <submittedName>
        <fullName evidence="1">Uncharacterized protein</fullName>
    </submittedName>
</protein>
<name>A0ABY6Z6Q3_9BACL</name>
<evidence type="ECO:0000313" key="2">
    <source>
        <dbReference type="Proteomes" id="UP001164803"/>
    </source>
</evidence>
<dbReference type="RefSeq" id="WP_268045854.1">
    <property type="nucleotide sequence ID" value="NZ_CP104064.1"/>
</dbReference>
<dbReference type="EMBL" id="CP104064">
    <property type="protein sequence ID" value="WAH38287.1"/>
    <property type="molecule type" value="Genomic_DNA"/>
</dbReference>
<proteinExistence type="predicted"/>
<evidence type="ECO:0000313" key="1">
    <source>
        <dbReference type="EMBL" id="WAH38287.1"/>
    </source>
</evidence>
<gene>
    <name evidence="1" type="ORF">NZD86_07335</name>
</gene>
<organism evidence="1 2">
    <name type="scientific">Alicyclobacillus dauci</name>
    <dbReference type="NCBI Taxonomy" id="1475485"/>
    <lineage>
        <taxon>Bacteria</taxon>
        <taxon>Bacillati</taxon>
        <taxon>Bacillota</taxon>
        <taxon>Bacilli</taxon>
        <taxon>Bacillales</taxon>
        <taxon>Alicyclobacillaceae</taxon>
        <taxon>Alicyclobacillus</taxon>
    </lineage>
</organism>
<dbReference type="Proteomes" id="UP001164803">
    <property type="component" value="Chromosome"/>
</dbReference>
<accession>A0ABY6Z6Q3</accession>
<keyword evidence="2" id="KW-1185">Reference proteome</keyword>
<reference evidence="1" key="1">
    <citation type="submission" date="2022-08" db="EMBL/GenBank/DDBJ databases">
        <title>Alicyclobacillus dauci DSM2870, complete genome.</title>
        <authorList>
            <person name="Wang Q."/>
            <person name="Cai R."/>
            <person name="Wang Z."/>
        </authorList>
    </citation>
    <scope>NUCLEOTIDE SEQUENCE</scope>
    <source>
        <strain evidence="1">DSM 28700</strain>
    </source>
</reference>
<sequence length="62" mass="7025">MSDPVLDLFNHSIGVQSPWHVTSVEFSKENKRLDITVDYKDGTKCSASTAVDIRNPETRWCV</sequence>